<evidence type="ECO:0000256" key="4">
    <source>
        <dbReference type="SAM" id="Phobius"/>
    </source>
</evidence>
<feature type="transmembrane region" description="Helical" evidence="4">
    <location>
        <begin position="236"/>
        <end position="259"/>
    </location>
</feature>
<feature type="transmembrane region" description="Helical" evidence="4">
    <location>
        <begin position="198"/>
        <end position="216"/>
    </location>
</feature>
<name>A0ABR0U2Q9_REHGL</name>
<feature type="transmembrane region" description="Helical" evidence="4">
    <location>
        <begin position="162"/>
        <end position="186"/>
    </location>
</feature>
<dbReference type="PIRSF" id="PIRSF015665">
    <property type="entry name" value="CHOPT"/>
    <property type="match status" value="1"/>
</dbReference>
<evidence type="ECO:0000313" key="5">
    <source>
        <dbReference type="EMBL" id="KAK6116395.1"/>
    </source>
</evidence>
<dbReference type="EMBL" id="JABTTQ020003493">
    <property type="protein sequence ID" value="KAK6116395.1"/>
    <property type="molecule type" value="Genomic_DNA"/>
</dbReference>
<gene>
    <name evidence="5" type="ORF">DH2020_049857</name>
</gene>
<feature type="transmembrane region" description="Helical" evidence="4">
    <location>
        <begin position="361"/>
        <end position="378"/>
    </location>
</feature>
<feature type="transmembrane region" description="Helical" evidence="4">
    <location>
        <begin position="300"/>
        <end position="318"/>
    </location>
</feature>
<evidence type="ECO:0000313" key="6">
    <source>
        <dbReference type="Proteomes" id="UP001318860"/>
    </source>
</evidence>
<evidence type="ECO:0000256" key="2">
    <source>
        <dbReference type="ARBA" id="ARBA00010441"/>
    </source>
</evidence>
<accession>A0ABR0U2Q9</accession>
<feature type="transmembrane region" description="Helical" evidence="4">
    <location>
        <begin position="99"/>
        <end position="120"/>
    </location>
</feature>
<keyword evidence="6" id="KW-1185">Reference proteome</keyword>
<dbReference type="InterPro" id="IPR014472">
    <property type="entry name" value="CHOPT"/>
</dbReference>
<evidence type="ECO:0000256" key="3">
    <source>
        <dbReference type="ARBA" id="ARBA00023136"/>
    </source>
</evidence>
<proteinExistence type="inferred from homology"/>
<keyword evidence="4" id="KW-1133">Transmembrane helix</keyword>
<dbReference type="Proteomes" id="UP001318860">
    <property type="component" value="Unassembled WGS sequence"/>
</dbReference>
<dbReference type="PANTHER" id="PTHR10414:SF37">
    <property type="entry name" value="BB IN A BOXCAR, ISOFORM C"/>
    <property type="match status" value="1"/>
</dbReference>
<dbReference type="PANTHER" id="PTHR10414">
    <property type="entry name" value="ETHANOLAMINEPHOSPHOTRANSFERASE"/>
    <property type="match status" value="1"/>
</dbReference>
<comment type="similarity">
    <text evidence="2">Belongs to the CDP-alcohol phosphatidyltransferase class-I family.</text>
</comment>
<reference evidence="5 6" key="1">
    <citation type="journal article" date="2021" name="Comput. Struct. Biotechnol. J.">
        <title>De novo genome assembly of the potent medicinal plant Rehmannia glutinosa using nanopore technology.</title>
        <authorList>
            <person name="Ma L."/>
            <person name="Dong C."/>
            <person name="Song C."/>
            <person name="Wang X."/>
            <person name="Zheng X."/>
            <person name="Niu Y."/>
            <person name="Chen S."/>
            <person name="Feng W."/>
        </authorList>
    </citation>
    <scope>NUCLEOTIDE SEQUENCE [LARGE SCALE GENOMIC DNA]</scope>
    <source>
        <strain evidence="5">DH-2019</strain>
    </source>
</reference>
<comment type="caution">
    <text evidence="5">The sequence shown here is derived from an EMBL/GenBank/DDBJ whole genome shotgun (WGS) entry which is preliminary data.</text>
</comment>
<keyword evidence="4" id="KW-0812">Transmembrane</keyword>
<sequence>MGYIGAHGIATLHRYKYSGVDHSYLAKYVLQPFWTRCVHFFPLWMPYVVGQNVNFADDKVSVVLKLIRWSVVEDSLSPISAYMLIAYAAFVLFSDYTYGIHVLGYVCITWIYIFTSIGLTSTKMGSFCAWIVALLVSRCDALACAFESLAFGSTAMCGRHTFWFWVISVVPFYCATWEHYFTNTLILPVINGPTEGLALIYTTHFFTALIGAEWWAQSFGKSIPFLSWVPFLNEITMNKAVLLLMIIFAVIPTVSFNVYNVHKVVKARKGSMLLALAMVEFLCGRDYLSPTDVMGNYPHLVIVGTGLAFGFLVGRMILAHLCDEPKGLKTNMCMSLFYLPLAIANALTALLNDGVPLVDEFWVLLGYCVYTVFLYLHFSTSVIHEITSALGIYCFRYHEYELWMFSFPLS</sequence>
<evidence type="ECO:0000256" key="1">
    <source>
        <dbReference type="ARBA" id="ARBA00004370"/>
    </source>
</evidence>
<organism evidence="5 6">
    <name type="scientific">Rehmannia glutinosa</name>
    <name type="common">Chinese foxglove</name>
    <dbReference type="NCBI Taxonomy" id="99300"/>
    <lineage>
        <taxon>Eukaryota</taxon>
        <taxon>Viridiplantae</taxon>
        <taxon>Streptophyta</taxon>
        <taxon>Embryophyta</taxon>
        <taxon>Tracheophyta</taxon>
        <taxon>Spermatophyta</taxon>
        <taxon>Magnoliopsida</taxon>
        <taxon>eudicotyledons</taxon>
        <taxon>Gunneridae</taxon>
        <taxon>Pentapetalae</taxon>
        <taxon>asterids</taxon>
        <taxon>lamiids</taxon>
        <taxon>Lamiales</taxon>
        <taxon>Orobanchaceae</taxon>
        <taxon>Rehmannieae</taxon>
        <taxon>Rehmannia</taxon>
    </lineage>
</organism>
<feature type="transmembrane region" description="Helical" evidence="4">
    <location>
        <begin position="330"/>
        <end position="349"/>
    </location>
</feature>
<keyword evidence="3 4" id="KW-0472">Membrane</keyword>
<protein>
    <submittedName>
        <fullName evidence="5">Uncharacterized protein</fullName>
    </submittedName>
</protein>
<comment type="subcellular location">
    <subcellularLocation>
        <location evidence="1">Membrane</location>
    </subcellularLocation>
</comment>
<feature type="transmembrane region" description="Helical" evidence="4">
    <location>
        <begin position="75"/>
        <end position="93"/>
    </location>
</feature>